<organism evidence="1 2">
    <name type="scientific">Ichthyophthirius multifiliis</name>
    <name type="common">White spot disease agent</name>
    <name type="synonym">Ich</name>
    <dbReference type="NCBI Taxonomy" id="5932"/>
    <lineage>
        <taxon>Eukaryota</taxon>
        <taxon>Sar</taxon>
        <taxon>Alveolata</taxon>
        <taxon>Ciliophora</taxon>
        <taxon>Intramacronucleata</taxon>
        <taxon>Oligohymenophorea</taxon>
        <taxon>Hymenostomatida</taxon>
        <taxon>Ophryoglenina</taxon>
        <taxon>Ichthyophthirius</taxon>
    </lineage>
</organism>
<name>G0QZE8_ICHMU</name>
<reference evidence="1 2" key="1">
    <citation type="submission" date="2011-07" db="EMBL/GenBank/DDBJ databases">
        <authorList>
            <person name="Coyne R."/>
            <person name="Brami D."/>
            <person name="Johnson J."/>
            <person name="Hostetler J."/>
            <person name="Hannick L."/>
            <person name="Clark T."/>
            <person name="Cassidy-Hanley D."/>
            <person name="Inman J."/>
        </authorList>
    </citation>
    <scope>NUCLEOTIDE SEQUENCE [LARGE SCALE GENOMIC DNA]</scope>
    <source>
        <strain evidence="1 2">G5</strain>
    </source>
</reference>
<dbReference type="AlphaFoldDB" id="G0QZE8"/>
<evidence type="ECO:0000313" key="1">
    <source>
        <dbReference type="EMBL" id="EGR29417.1"/>
    </source>
</evidence>
<dbReference type="EMBL" id="GL984145">
    <property type="protein sequence ID" value="EGR29417.1"/>
    <property type="molecule type" value="Genomic_DNA"/>
</dbReference>
<sequence>MEPQKARFQRKRQRATDFQYKKFQDEYDDDEEECQQIKKRINYFGYIIEPLNMKSEREKGEIDEDGNLRLKGGE</sequence>
<gene>
    <name evidence="1" type="ORF">IMG5_156100</name>
</gene>
<protein>
    <submittedName>
        <fullName evidence="1">Uncharacterized protein</fullName>
    </submittedName>
</protein>
<dbReference type="Proteomes" id="UP000008983">
    <property type="component" value="Unassembled WGS sequence"/>
</dbReference>
<dbReference type="RefSeq" id="XP_004030653.1">
    <property type="nucleotide sequence ID" value="XM_004030605.1"/>
</dbReference>
<feature type="non-terminal residue" evidence="1">
    <location>
        <position position="74"/>
    </location>
</feature>
<evidence type="ECO:0000313" key="2">
    <source>
        <dbReference type="Proteomes" id="UP000008983"/>
    </source>
</evidence>
<dbReference type="InParanoid" id="G0QZE8"/>
<dbReference type="OrthoDB" id="331341at2759"/>
<keyword evidence="2" id="KW-1185">Reference proteome</keyword>
<proteinExistence type="predicted"/>
<accession>G0QZE8</accession>
<dbReference type="GeneID" id="14905519"/>